<gene>
    <name evidence="3" type="ORF">ZOSMA_248G00060</name>
</gene>
<dbReference type="PANTHER" id="PTHR47926:SF391">
    <property type="entry name" value="TETRATRICOPEPTIDE-LIKE HELICAL DOMAIN SUPERFAMILY"/>
    <property type="match status" value="1"/>
</dbReference>
<organism evidence="3 4">
    <name type="scientific">Zostera marina</name>
    <name type="common">Eelgrass</name>
    <dbReference type="NCBI Taxonomy" id="29655"/>
    <lineage>
        <taxon>Eukaryota</taxon>
        <taxon>Viridiplantae</taxon>
        <taxon>Streptophyta</taxon>
        <taxon>Embryophyta</taxon>
        <taxon>Tracheophyta</taxon>
        <taxon>Spermatophyta</taxon>
        <taxon>Magnoliopsida</taxon>
        <taxon>Liliopsida</taxon>
        <taxon>Zosteraceae</taxon>
        <taxon>Zostera</taxon>
    </lineage>
</organism>
<dbReference type="EMBL" id="LFYR01000861">
    <property type="protein sequence ID" value="KMZ68167.1"/>
    <property type="molecule type" value="Genomic_DNA"/>
</dbReference>
<sequence length="523" mass="58075">MYRKTGSQRHRPDLWRRIKTLRTVRQMHAKIIVSGNHVSFLKEVIFSAAISIPNALCYADKVFDTIPHRTRDLFMYNTMIRASSQGPKPSHAISYFVTMIKAENPIAPDQHTFPFLLKSCSRMSASSTGHQVHARIIKEGMGFDGFVRNALINFNANCGDLENANRLFDGSARDDPVAWSAMIAGYARRGLIRTARKLFEEAPYKDMVSWNVMITAYAKLGLMTSARELFDRIPNKDIVSFNTVISGYAKICLYDKATQLFEEMKLVGMRPDKVTLLTMLSICANSGTLEAGEKLRLLVLETCLEEGSLNLFHGNALIDMYAKLGCIGKSLEIFKSMKERDVTTWNTVINGLAIHGHTEKCIAVFTEMLTSTILPDEITFVGVLSACSHGGMVDKGRRYFHIMTKDYNVNPNIKHYGCMVDMLGRAGQLKEAFEFIGTMNVAPNSVVWRALLGACHLHGNAELGRIANQQLVKLGNEGSGDFILLSNIYSSVGEWAGAQNMRRLMDGKGVAKEVGCSSLVGDA</sequence>
<dbReference type="PANTHER" id="PTHR47926">
    <property type="entry name" value="PENTATRICOPEPTIDE REPEAT-CONTAINING PROTEIN"/>
    <property type="match status" value="1"/>
</dbReference>
<dbReference type="GO" id="GO:0003723">
    <property type="term" value="F:RNA binding"/>
    <property type="evidence" value="ECO:0007669"/>
    <property type="project" value="InterPro"/>
</dbReference>
<dbReference type="OMA" id="EPDIFMW"/>
<dbReference type="InterPro" id="IPR046848">
    <property type="entry name" value="E_motif"/>
</dbReference>
<dbReference type="Proteomes" id="UP000036987">
    <property type="component" value="Unassembled WGS sequence"/>
</dbReference>
<dbReference type="STRING" id="29655.A0A0K9PIX3"/>
<feature type="repeat" description="PPR" evidence="2">
    <location>
        <begin position="175"/>
        <end position="209"/>
    </location>
</feature>
<dbReference type="GO" id="GO:0009451">
    <property type="term" value="P:RNA modification"/>
    <property type="evidence" value="ECO:0000318"/>
    <property type="project" value="GO_Central"/>
</dbReference>
<feature type="repeat" description="PPR" evidence="2">
    <location>
        <begin position="341"/>
        <end position="375"/>
    </location>
</feature>
<evidence type="ECO:0000256" key="1">
    <source>
        <dbReference type="ARBA" id="ARBA00022737"/>
    </source>
</evidence>
<evidence type="ECO:0000313" key="4">
    <source>
        <dbReference type="Proteomes" id="UP000036987"/>
    </source>
</evidence>
<dbReference type="Gene3D" id="1.25.40.10">
    <property type="entry name" value="Tetratricopeptide repeat domain"/>
    <property type="match status" value="3"/>
</dbReference>
<protein>
    <submittedName>
        <fullName evidence="3">Pentatricopeptide repeat-containing protein</fullName>
    </submittedName>
</protein>
<reference evidence="4" key="1">
    <citation type="journal article" date="2016" name="Nature">
        <title>The genome of the seagrass Zostera marina reveals angiosperm adaptation to the sea.</title>
        <authorList>
            <person name="Olsen J.L."/>
            <person name="Rouze P."/>
            <person name="Verhelst B."/>
            <person name="Lin Y.-C."/>
            <person name="Bayer T."/>
            <person name="Collen J."/>
            <person name="Dattolo E."/>
            <person name="De Paoli E."/>
            <person name="Dittami S."/>
            <person name="Maumus F."/>
            <person name="Michel G."/>
            <person name="Kersting A."/>
            <person name="Lauritano C."/>
            <person name="Lohaus R."/>
            <person name="Toepel M."/>
            <person name="Tonon T."/>
            <person name="Vanneste K."/>
            <person name="Amirebrahimi M."/>
            <person name="Brakel J."/>
            <person name="Bostroem C."/>
            <person name="Chovatia M."/>
            <person name="Grimwood J."/>
            <person name="Jenkins J.W."/>
            <person name="Jueterbock A."/>
            <person name="Mraz A."/>
            <person name="Stam W.T."/>
            <person name="Tice H."/>
            <person name="Bornberg-Bauer E."/>
            <person name="Green P.J."/>
            <person name="Pearson G.A."/>
            <person name="Procaccini G."/>
            <person name="Duarte C.M."/>
            <person name="Schmutz J."/>
            <person name="Reusch T.B.H."/>
            <person name="Van de Peer Y."/>
        </authorList>
    </citation>
    <scope>NUCLEOTIDE SEQUENCE [LARGE SCALE GENOMIC DNA]</scope>
    <source>
        <strain evidence="4">cv. Finnish</strain>
    </source>
</reference>
<dbReference type="NCBIfam" id="TIGR00756">
    <property type="entry name" value="PPR"/>
    <property type="match status" value="5"/>
</dbReference>
<evidence type="ECO:0000256" key="2">
    <source>
        <dbReference type="PROSITE-ProRule" id="PRU00708"/>
    </source>
</evidence>
<dbReference type="InterPro" id="IPR011990">
    <property type="entry name" value="TPR-like_helical_dom_sf"/>
</dbReference>
<dbReference type="PROSITE" id="PS51375">
    <property type="entry name" value="PPR"/>
    <property type="match status" value="3"/>
</dbReference>
<dbReference type="Pfam" id="PF01535">
    <property type="entry name" value="PPR"/>
    <property type="match status" value="2"/>
</dbReference>
<proteinExistence type="predicted"/>
<dbReference type="FunFam" id="1.25.40.10:FF:000345">
    <property type="entry name" value="Pentatricopeptide repeat-containing protein"/>
    <property type="match status" value="1"/>
</dbReference>
<dbReference type="InterPro" id="IPR046960">
    <property type="entry name" value="PPR_At4g14850-like_plant"/>
</dbReference>
<accession>A0A0K9PIX3</accession>
<dbReference type="InterPro" id="IPR002885">
    <property type="entry name" value="PPR_rpt"/>
</dbReference>
<dbReference type="OrthoDB" id="185373at2759"/>
<evidence type="ECO:0000313" key="3">
    <source>
        <dbReference type="EMBL" id="KMZ68167.1"/>
    </source>
</evidence>
<dbReference type="Pfam" id="PF13041">
    <property type="entry name" value="PPR_2"/>
    <property type="match status" value="2"/>
</dbReference>
<keyword evidence="1" id="KW-0677">Repeat</keyword>
<name>A0A0K9PIX3_ZOSMR</name>
<feature type="repeat" description="PPR" evidence="2">
    <location>
        <begin position="237"/>
        <end position="271"/>
    </location>
</feature>
<dbReference type="AlphaFoldDB" id="A0A0K9PIX3"/>
<comment type="caution">
    <text evidence="3">The sequence shown here is derived from an EMBL/GenBank/DDBJ whole genome shotgun (WGS) entry which is preliminary data.</text>
</comment>
<dbReference type="Pfam" id="PF20431">
    <property type="entry name" value="E_motif"/>
    <property type="match status" value="1"/>
</dbReference>
<keyword evidence="4" id="KW-1185">Reference proteome</keyword>